<gene>
    <name evidence="1" type="ORF">WA026_021548</name>
</gene>
<proteinExistence type="predicted"/>
<accession>A0AAW1VFY8</accession>
<evidence type="ECO:0000313" key="2">
    <source>
        <dbReference type="Proteomes" id="UP001431783"/>
    </source>
</evidence>
<keyword evidence="2" id="KW-1185">Reference proteome</keyword>
<protein>
    <submittedName>
        <fullName evidence="1">Uncharacterized protein</fullName>
    </submittedName>
</protein>
<reference evidence="1 2" key="1">
    <citation type="submission" date="2023-03" db="EMBL/GenBank/DDBJ databases">
        <title>Genome insight into feeding habits of ladybird beetles.</title>
        <authorList>
            <person name="Li H.-S."/>
            <person name="Huang Y.-H."/>
            <person name="Pang H."/>
        </authorList>
    </citation>
    <scope>NUCLEOTIDE SEQUENCE [LARGE SCALE GENOMIC DNA]</scope>
    <source>
        <strain evidence="1">SYSU_2023b</strain>
        <tissue evidence="1">Whole body</tissue>
    </source>
</reference>
<dbReference type="Proteomes" id="UP001431783">
    <property type="component" value="Unassembled WGS sequence"/>
</dbReference>
<comment type="caution">
    <text evidence="1">The sequence shown here is derived from an EMBL/GenBank/DDBJ whole genome shotgun (WGS) entry which is preliminary data.</text>
</comment>
<organism evidence="1 2">
    <name type="scientific">Henosepilachna vigintioctopunctata</name>
    <dbReference type="NCBI Taxonomy" id="420089"/>
    <lineage>
        <taxon>Eukaryota</taxon>
        <taxon>Metazoa</taxon>
        <taxon>Ecdysozoa</taxon>
        <taxon>Arthropoda</taxon>
        <taxon>Hexapoda</taxon>
        <taxon>Insecta</taxon>
        <taxon>Pterygota</taxon>
        <taxon>Neoptera</taxon>
        <taxon>Endopterygota</taxon>
        <taxon>Coleoptera</taxon>
        <taxon>Polyphaga</taxon>
        <taxon>Cucujiformia</taxon>
        <taxon>Coccinelloidea</taxon>
        <taxon>Coccinellidae</taxon>
        <taxon>Epilachninae</taxon>
        <taxon>Epilachnini</taxon>
        <taxon>Henosepilachna</taxon>
    </lineage>
</organism>
<dbReference type="EMBL" id="JARQZJ010000137">
    <property type="protein sequence ID" value="KAK9892693.1"/>
    <property type="molecule type" value="Genomic_DNA"/>
</dbReference>
<evidence type="ECO:0000313" key="1">
    <source>
        <dbReference type="EMBL" id="KAK9892693.1"/>
    </source>
</evidence>
<dbReference type="AlphaFoldDB" id="A0AAW1VFY8"/>
<sequence length="126" mass="14476">MLTEVRKAKNHKNDLQISTSDREVILKSPVVSESSGRSVNTICSPTTVIPNTIESIQIIIMNDLIFIQKDVETQCQYKRSEWTLVTHKKGVKHSEFHRILAVSVETLHILRVNINCARVTFDPYNW</sequence>
<name>A0AAW1VFY8_9CUCU</name>